<comment type="similarity">
    <text evidence="1">Belongs to the SOS response-associated peptidase family.</text>
</comment>
<evidence type="ECO:0000313" key="10">
    <source>
        <dbReference type="Proteomes" id="UP000738325"/>
    </source>
</evidence>
<keyword evidence="2" id="KW-0645">Protease</keyword>
<dbReference type="AlphaFoldDB" id="A0A9P6R8L5"/>
<dbReference type="InterPro" id="IPR036590">
    <property type="entry name" value="SRAP-like"/>
</dbReference>
<feature type="region of interest" description="Disordered" evidence="8">
    <location>
        <begin position="266"/>
        <end position="330"/>
    </location>
</feature>
<dbReference type="GO" id="GO:0016829">
    <property type="term" value="F:lyase activity"/>
    <property type="evidence" value="ECO:0007669"/>
    <property type="project" value="UniProtKB-KW"/>
</dbReference>
<feature type="compositionally biased region" description="Basic and acidic residues" evidence="8">
    <location>
        <begin position="315"/>
        <end position="330"/>
    </location>
</feature>
<dbReference type="SUPFAM" id="SSF143081">
    <property type="entry name" value="BB1717-like"/>
    <property type="match status" value="1"/>
</dbReference>
<keyword evidence="5" id="KW-0190">Covalent protein-DNA linkage</keyword>
<feature type="compositionally biased region" description="Polar residues" evidence="8">
    <location>
        <begin position="270"/>
        <end position="279"/>
    </location>
</feature>
<dbReference type="GO" id="GO:0006508">
    <property type="term" value="P:proteolysis"/>
    <property type="evidence" value="ECO:0007669"/>
    <property type="project" value="UniProtKB-KW"/>
</dbReference>
<evidence type="ECO:0000256" key="2">
    <source>
        <dbReference type="ARBA" id="ARBA00022670"/>
    </source>
</evidence>
<comment type="caution">
    <text evidence="9">The sequence shown here is derived from an EMBL/GenBank/DDBJ whole genome shotgun (WGS) entry which is preliminary data.</text>
</comment>
<feature type="compositionally biased region" description="Acidic residues" evidence="8">
    <location>
        <begin position="239"/>
        <end position="250"/>
    </location>
</feature>
<feature type="compositionally biased region" description="Low complexity" evidence="8">
    <location>
        <begin position="395"/>
        <end position="412"/>
    </location>
</feature>
<feature type="compositionally biased region" description="Basic and acidic residues" evidence="8">
    <location>
        <begin position="225"/>
        <end position="238"/>
    </location>
</feature>
<proteinExistence type="inferred from homology"/>
<accession>A0A9P6R8L5</accession>
<dbReference type="PANTHER" id="PTHR13604">
    <property type="entry name" value="DC12-RELATED"/>
    <property type="match status" value="1"/>
</dbReference>
<gene>
    <name evidence="9" type="ORF">BGZ99_009394</name>
</gene>
<dbReference type="Gene3D" id="3.90.1680.10">
    <property type="entry name" value="SOS response associated peptidase-like"/>
    <property type="match status" value="1"/>
</dbReference>
<dbReference type="GO" id="GO:0008233">
    <property type="term" value="F:peptidase activity"/>
    <property type="evidence" value="ECO:0007669"/>
    <property type="project" value="UniProtKB-KW"/>
</dbReference>
<dbReference type="GO" id="GO:0106300">
    <property type="term" value="P:protein-DNA covalent cross-linking repair"/>
    <property type="evidence" value="ECO:0007669"/>
    <property type="project" value="InterPro"/>
</dbReference>
<feature type="compositionally biased region" description="Polar residues" evidence="8">
    <location>
        <begin position="379"/>
        <end position="394"/>
    </location>
</feature>
<name>A0A9P6R8L5_9FUNG</name>
<keyword evidence="6" id="KW-0238">DNA-binding</keyword>
<evidence type="ECO:0000256" key="8">
    <source>
        <dbReference type="SAM" id="MobiDB-lite"/>
    </source>
</evidence>
<organism evidence="9 10">
    <name type="scientific">Dissophora globulifera</name>
    <dbReference type="NCBI Taxonomy" id="979702"/>
    <lineage>
        <taxon>Eukaryota</taxon>
        <taxon>Fungi</taxon>
        <taxon>Fungi incertae sedis</taxon>
        <taxon>Mucoromycota</taxon>
        <taxon>Mortierellomycotina</taxon>
        <taxon>Mortierellomycetes</taxon>
        <taxon>Mortierellales</taxon>
        <taxon>Mortierellaceae</taxon>
        <taxon>Dissophora</taxon>
    </lineage>
</organism>
<evidence type="ECO:0008006" key="11">
    <source>
        <dbReference type="Google" id="ProtNLM"/>
    </source>
</evidence>
<keyword evidence="3" id="KW-0227">DNA damage</keyword>
<keyword evidence="10" id="KW-1185">Reference proteome</keyword>
<feature type="region of interest" description="Disordered" evidence="8">
    <location>
        <begin position="206"/>
        <end position="250"/>
    </location>
</feature>
<dbReference type="InterPro" id="IPR003738">
    <property type="entry name" value="SRAP"/>
</dbReference>
<evidence type="ECO:0000256" key="5">
    <source>
        <dbReference type="ARBA" id="ARBA00023124"/>
    </source>
</evidence>
<reference evidence="9" key="1">
    <citation type="journal article" date="2020" name="Fungal Divers.">
        <title>Resolving the Mortierellaceae phylogeny through synthesis of multi-gene phylogenetics and phylogenomics.</title>
        <authorList>
            <person name="Vandepol N."/>
            <person name="Liber J."/>
            <person name="Desiro A."/>
            <person name="Na H."/>
            <person name="Kennedy M."/>
            <person name="Barry K."/>
            <person name="Grigoriev I.V."/>
            <person name="Miller A.N."/>
            <person name="O'Donnell K."/>
            <person name="Stajich J.E."/>
            <person name="Bonito G."/>
        </authorList>
    </citation>
    <scope>NUCLEOTIDE SEQUENCE</scope>
    <source>
        <strain evidence="9">REB-010B</strain>
    </source>
</reference>
<evidence type="ECO:0000256" key="1">
    <source>
        <dbReference type="ARBA" id="ARBA00008136"/>
    </source>
</evidence>
<feature type="compositionally biased region" description="Basic and acidic residues" evidence="8">
    <location>
        <begin position="296"/>
        <end position="306"/>
    </location>
</feature>
<sequence length="463" mass="51912">MPDYSSVLKSINARDDSLFTGPTAKAMFTHSKNYKRCILLAEGFYEWRRRGKERVPFYTKRRDGKLMLMAAIYDVANLQGLKEPLFTYATITTNASPQLDWLHDRMPVLLPNHDLEKIGAWLDPNTTWNATLEAMLKPYDEFVEIEDPVAEGGVGSSSTRRVYALETYQVDEKVNSVRNDAPDFTTPWNATSNKKTLNRFFTVKSSRGDDESTKELVQQEDTDSEQQRRVNQELKSDIDPDACEWEREQEEVSVLADDALRDAGFDEQDVINSTSTSPASDVKDFGNGLELSQQDLDTKSEQDMTKKSSSPRSVDILEKRRQEQQREDEEMKKVLELSMLEAIANGHVDFSDVVDPPVFPDLDVKREQEELETAIAASLSGTNRQPKTPLSLQMEQSTTSSSALASSASELQGSKKAPASPADSPRKRKLTTSAPPSPAKPSKKGKPSQDTKITSFFQHVGPR</sequence>
<keyword evidence="4" id="KW-0378">Hydrolase</keyword>
<evidence type="ECO:0000256" key="3">
    <source>
        <dbReference type="ARBA" id="ARBA00022763"/>
    </source>
</evidence>
<dbReference type="GO" id="GO:0003697">
    <property type="term" value="F:single-stranded DNA binding"/>
    <property type="evidence" value="ECO:0007669"/>
    <property type="project" value="InterPro"/>
</dbReference>
<dbReference type="Pfam" id="PF02586">
    <property type="entry name" value="SRAP"/>
    <property type="match status" value="1"/>
</dbReference>
<evidence type="ECO:0000256" key="6">
    <source>
        <dbReference type="ARBA" id="ARBA00023125"/>
    </source>
</evidence>
<keyword evidence="7" id="KW-0456">Lyase</keyword>
<feature type="region of interest" description="Disordered" evidence="8">
    <location>
        <begin position="373"/>
        <end position="463"/>
    </location>
</feature>
<evidence type="ECO:0000256" key="4">
    <source>
        <dbReference type="ARBA" id="ARBA00022801"/>
    </source>
</evidence>
<evidence type="ECO:0000313" key="9">
    <source>
        <dbReference type="EMBL" id="KAG0312563.1"/>
    </source>
</evidence>
<dbReference type="Proteomes" id="UP000738325">
    <property type="component" value="Unassembled WGS sequence"/>
</dbReference>
<protein>
    <recommendedName>
        <fullName evidence="11">DUF159-domain-containing protein</fullName>
    </recommendedName>
</protein>
<dbReference type="OrthoDB" id="2111841at2759"/>
<dbReference type="EMBL" id="JAAAIP010000799">
    <property type="protein sequence ID" value="KAG0312563.1"/>
    <property type="molecule type" value="Genomic_DNA"/>
</dbReference>
<dbReference type="Gene3D" id="6.10.140.100">
    <property type="match status" value="1"/>
</dbReference>
<evidence type="ECO:0000256" key="7">
    <source>
        <dbReference type="ARBA" id="ARBA00023239"/>
    </source>
</evidence>
<dbReference type="PANTHER" id="PTHR13604:SF0">
    <property type="entry name" value="ABASIC SITE PROCESSING PROTEIN HMCES"/>
    <property type="match status" value="1"/>
</dbReference>